<name>A0ACC0EW38_9BASI</name>
<reference evidence="1 2" key="3">
    <citation type="journal article" date="2022" name="Microbiol. Spectr.">
        <title>Folding features and dynamics of 3D genome architecture in plant fungal pathogens.</title>
        <authorList>
            <person name="Xia C."/>
        </authorList>
    </citation>
    <scope>NUCLEOTIDE SEQUENCE [LARGE SCALE GENOMIC DNA]</scope>
    <source>
        <strain evidence="1 2">93-210</strain>
    </source>
</reference>
<gene>
    <name evidence="1" type="ORF">MJO28_001758</name>
</gene>
<keyword evidence="2" id="KW-1185">Reference proteome</keyword>
<reference evidence="2" key="2">
    <citation type="journal article" date="2018" name="Mol. Plant Microbe Interact.">
        <title>Genome sequence resources for the wheat stripe rust pathogen (Puccinia striiformis f. sp. tritici) and the barley stripe rust pathogen (Puccinia striiformis f. sp. hordei).</title>
        <authorList>
            <person name="Xia C."/>
            <person name="Wang M."/>
            <person name="Yin C."/>
            <person name="Cornejo O.E."/>
            <person name="Hulbert S.H."/>
            <person name="Chen X."/>
        </authorList>
    </citation>
    <scope>NUCLEOTIDE SEQUENCE [LARGE SCALE GENOMIC DNA]</scope>
    <source>
        <strain evidence="2">93-210</strain>
    </source>
</reference>
<protein>
    <submittedName>
        <fullName evidence="1">Uncharacterized protein</fullName>
    </submittedName>
</protein>
<comment type="caution">
    <text evidence="1">The sequence shown here is derived from an EMBL/GenBank/DDBJ whole genome shotgun (WGS) entry which is preliminary data.</text>
</comment>
<organism evidence="1 2">
    <name type="scientific">Puccinia striiformis f. sp. tritici</name>
    <dbReference type="NCBI Taxonomy" id="168172"/>
    <lineage>
        <taxon>Eukaryota</taxon>
        <taxon>Fungi</taxon>
        <taxon>Dikarya</taxon>
        <taxon>Basidiomycota</taxon>
        <taxon>Pucciniomycotina</taxon>
        <taxon>Pucciniomycetes</taxon>
        <taxon>Pucciniales</taxon>
        <taxon>Pucciniaceae</taxon>
        <taxon>Puccinia</taxon>
    </lineage>
</organism>
<reference evidence="2" key="1">
    <citation type="journal article" date="2018" name="BMC Genomics">
        <title>Genomic insights into host adaptation between the wheat stripe rust pathogen (Puccinia striiformis f. sp. tritici) and the barley stripe rust pathogen (Puccinia striiformis f. sp. hordei).</title>
        <authorList>
            <person name="Xia C."/>
            <person name="Wang M."/>
            <person name="Yin C."/>
            <person name="Cornejo O.E."/>
            <person name="Hulbert S.H."/>
            <person name="Chen X."/>
        </authorList>
    </citation>
    <scope>NUCLEOTIDE SEQUENCE [LARGE SCALE GENOMIC DNA]</scope>
    <source>
        <strain evidence="2">93-210</strain>
    </source>
</reference>
<accession>A0ACC0EW38</accession>
<proteinExistence type="predicted"/>
<sequence>MAAPDINSDATIQSSFAGSGSAHVDAQFSRKPKKSAVRLHHLVLLAHALAIELTSNKATGDLYRSNSLFTSAVEFEEKGSATTAYVGIRGAKTARPGETQRLKMQDIPIMLCPIKALKRRITEAKGAKTSLFGYFDRSGVYHHLTEQATCRALTAIWTAHGFSDLSGHSFRVGGASFCYAMETPTYRIEELGRWTSDCYKLYSREYRAEDKLAVIDLWSELETYWTDAKLIFLS</sequence>
<evidence type="ECO:0000313" key="2">
    <source>
        <dbReference type="Proteomes" id="UP001060170"/>
    </source>
</evidence>
<evidence type="ECO:0000313" key="1">
    <source>
        <dbReference type="EMBL" id="KAI7961269.1"/>
    </source>
</evidence>
<dbReference type="EMBL" id="CM045866">
    <property type="protein sequence ID" value="KAI7961269.1"/>
    <property type="molecule type" value="Genomic_DNA"/>
</dbReference>
<dbReference type="Proteomes" id="UP001060170">
    <property type="component" value="Chromosome 2"/>
</dbReference>